<dbReference type="GO" id="GO:0003995">
    <property type="term" value="F:acyl-CoA dehydrogenase activity"/>
    <property type="evidence" value="ECO:0007669"/>
    <property type="project" value="InterPro"/>
</dbReference>
<dbReference type="InterPro" id="IPR046373">
    <property type="entry name" value="Acyl-CoA_Oxase/DH_mid-dom_sf"/>
</dbReference>
<dbReference type="Gene3D" id="2.40.110.10">
    <property type="entry name" value="Butyryl-CoA Dehydrogenase, subunit A, domain 2"/>
    <property type="match status" value="1"/>
</dbReference>
<keyword evidence="5 6" id="KW-0560">Oxidoreductase</keyword>
<evidence type="ECO:0000259" key="8">
    <source>
        <dbReference type="Pfam" id="PF02770"/>
    </source>
</evidence>
<dbReference type="Pfam" id="PF02771">
    <property type="entry name" value="Acyl-CoA_dh_N"/>
    <property type="match status" value="1"/>
</dbReference>
<evidence type="ECO:0000256" key="2">
    <source>
        <dbReference type="ARBA" id="ARBA00009347"/>
    </source>
</evidence>
<reference evidence="10 11" key="1">
    <citation type="submission" date="2019-07" db="EMBL/GenBank/DDBJ databases">
        <title>Whole genome shotgun sequence of Pseudonocardia sulfidoxydans NBRC 16205.</title>
        <authorList>
            <person name="Hosoyama A."/>
            <person name="Uohara A."/>
            <person name="Ohji S."/>
            <person name="Ichikawa N."/>
        </authorList>
    </citation>
    <scope>NUCLEOTIDE SEQUENCE [LARGE SCALE GENOMIC DNA]</scope>
    <source>
        <strain evidence="10 11">NBRC 16205</strain>
    </source>
</reference>
<evidence type="ECO:0000256" key="1">
    <source>
        <dbReference type="ARBA" id="ARBA00001974"/>
    </source>
</evidence>
<accession>A0A511DEB0</accession>
<dbReference type="InterPro" id="IPR052161">
    <property type="entry name" value="Mycobact_Acyl-CoA_DH"/>
</dbReference>
<comment type="similarity">
    <text evidence="2 6">Belongs to the acyl-CoA dehydrogenase family.</text>
</comment>
<dbReference type="InterPro" id="IPR037069">
    <property type="entry name" value="AcylCoA_DH/ox_N_sf"/>
</dbReference>
<dbReference type="FunFam" id="2.40.110.10:FF:000002">
    <property type="entry name" value="Acyl-CoA dehydrogenase fadE12"/>
    <property type="match status" value="1"/>
</dbReference>
<dbReference type="Proteomes" id="UP000321685">
    <property type="component" value="Unassembled WGS sequence"/>
</dbReference>
<keyword evidence="4 6" id="KW-0274">FAD</keyword>
<dbReference type="PROSITE" id="PS00072">
    <property type="entry name" value="ACYL_COA_DH_1"/>
    <property type="match status" value="1"/>
</dbReference>
<feature type="domain" description="Acyl-CoA oxidase/dehydrogenase middle" evidence="8">
    <location>
        <begin position="123"/>
        <end position="207"/>
    </location>
</feature>
<evidence type="ECO:0000256" key="4">
    <source>
        <dbReference type="ARBA" id="ARBA00022827"/>
    </source>
</evidence>
<protein>
    <submittedName>
        <fullName evidence="10">Acyl-CoA dehydrogenase</fullName>
    </submittedName>
</protein>
<dbReference type="Pfam" id="PF00441">
    <property type="entry name" value="Acyl-CoA_dh_1"/>
    <property type="match status" value="1"/>
</dbReference>
<evidence type="ECO:0000256" key="3">
    <source>
        <dbReference type="ARBA" id="ARBA00022630"/>
    </source>
</evidence>
<dbReference type="InterPro" id="IPR009075">
    <property type="entry name" value="AcylCo_DH/oxidase_C"/>
</dbReference>
<dbReference type="Gene3D" id="1.10.540.10">
    <property type="entry name" value="Acyl-CoA dehydrogenase/oxidase, N-terminal domain"/>
    <property type="match status" value="1"/>
</dbReference>
<dbReference type="PANTHER" id="PTHR43292">
    <property type="entry name" value="ACYL-COA DEHYDROGENASE"/>
    <property type="match status" value="1"/>
</dbReference>
<evidence type="ECO:0000259" key="7">
    <source>
        <dbReference type="Pfam" id="PF00441"/>
    </source>
</evidence>
<dbReference type="EMBL" id="BJVJ01000016">
    <property type="protein sequence ID" value="GEL23139.1"/>
    <property type="molecule type" value="Genomic_DNA"/>
</dbReference>
<dbReference type="SUPFAM" id="SSF56645">
    <property type="entry name" value="Acyl-CoA dehydrogenase NM domain-like"/>
    <property type="match status" value="1"/>
</dbReference>
<gene>
    <name evidence="10" type="ORF">PSU4_20930</name>
</gene>
<sequence>MDVVLTPEQEAFRQEVRAFAAEAVTPELLRRTGGAIEAFVPEFHRAVADHGWIGVQWPREYGGQGRTPVDMAVFFEEMGRALAPLGRYVGSTVFVGGSIISYGRPDQRAEFLGRIAAGDLLGSFALTEPEAGSDAAALRTTAVRDGDHYVVDGEKVFISGAELADCILTAVRTDPAAGKYAGISLLLVPGDAPGLSVRPLHTVAGLRVNVVVYDGVRVPADRLLGTEGNGWAHLQTTFGLERSLSSAQLVGSLFRLYRDLHVAATAEVHAGRLEPARLADLHDCRAELEAARLLSYRACWLDQNGAMTLDEAAVCKLTRSELALRLATVGLDLLGEVGLVAGPDGVLGGRLEALYRRAQFYITAGGTNDIQRGLLAQRGLGLPRR</sequence>
<keyword evidence="11" id="KW-1185">Reference proteome</keyword>
<dbReference type="AlphaFoldDB" id="A0A511DEB0"/>
<dbReference type="Pfam" id="PF02770">
    <property type="entry name" value="Acyl-CoA_dh_M"/>
    <property type="match status" value="1"/>
</dbReference>
<evidence type="ECO:0000313" key="10">
    <source>
        <dbReference type="EMBL" id="GEL23139.1"/>
    </source>
</evidence>
<dbReference type="Gene3D" id="1.20.140.10">
    <property type="entry name" value="Butyryl-CoA Dehydrogenase, subunit A, domain 3"/>
    <property type="match status" value="1"/>
</dbReference>
<comment type="caution">
    <text evidence="10">The sequence shown here is derived from an EMBL/GenBank/DDBJ whole genome shotgun (WGS) entry which is preliminary data.</text>
</comment>
<proteinExistence type="inferred from homology"/>
<dbReference type="SUPFAM" id="SSF47203">
    <property type="entry name" value="Acyl-CoA dehydrogenase C-terminal domain-like"/>
    <property type="match status" value="1"/>
</dbReference>
<dbReference type="InterPro" id="IPR013786">
    <property type="entry name" value="AcylCoA_DH/ox_N"/>
</dbReference>
<evidence type="ECO:0000313" key="11">
    <source>
        <dbReference type="Proteomes" id="UP000321685"/>
    </source>
</evidence>
<name>A0A511DEB0_9PSEU</name>
<dbReference type="InterPro" id="IPR036250">
    <property type="entry name" value="AcylCo_DH-like_C"/>
</dbReference>
<dbReference type="InterPro" id="IPR009100">
    <property type="entry name" value="AcylCoA_DH/oxidase_NM_dom_sf"/>
</dbReference>
<dbReference type="InterPro" id="IPR006091">
    <property type="entry name" value="Acyl-CoA_Oxase/DH_mid-dom"/>
</dbReference>
<dbReference type="GO" id="GO:0005886">
    <property type="term" value="C:plasma membrane"/>
    <property type="evidence" value="ECO:0007669"/>
    <property type="project" value="TreeGrafter"/>
</dbReference>
<feature type="domain" description="Acyl-CoA dehydrogenase/oxidase N-terminal" evidence="9">
    <location>
        <begin position="6"/>
        <end position="119"/>
    </location>
</feature>
<dbReference type="PANTHER" id="PTHR43292:SF3">
    <property type="entry name" value="ACYL-COA DEHYDROGENASE FADE29"/>
    <property type="match status" value="1"/>
</dbReference>
<comment type="cofactor">
    <cofactor evidence="1 6">
        <name>FAD</name>
        <dbReference type="ChEBI" id="CHEBI:57692"/>
    </cofactor>
</comment>
<dbReference type="InterPro" id="IPR006089">
    <property type="entry name" value="Acyl-CoA_DH_CS"/>
</dbReference>
<keyword evidence="3 6" id="KW-0285">Flavoprotein</keyword>
<evidence type="ECO:0000259" key="9">
    <source>
        <dbReference type="Pfam" id="PF02771"/>
    </source>
</evidence>
<organism evidence="10 11">
    <name type="scientific">Pseudonocardia sulfidoxydans NBRC 16205</name>
    <dbReference type="NCBI Taxonomy" id="1223511"/>
    <lineage>
        <taxon>Bacteria</taxon>
        <taxon>Bacillati</taxon>
        <taxon>Actinomycetota</taxon>
        <taxon>Actinomycetes</taxon>
        <taxon>Pseudonocardiales</taxon>
        <taxon>Pseudonocardiaceae</taxon>
        <taxon>Pseudonocardia</taxon>
    </lineage>
</organism>
<evidence type="ECO:0000256" key="5">
    <source>
        <dbReference type="ARBA" id="ARBA00023002"/>
    </source>
</evidence>
<dbReference type="GO" id="GO:0050660">
    <property type="term" value="F:flavin adenine dinucleotide binding"/>
    <property type="evidence" value="ECO:0007669"/>
    <property type="project" value="InterPro"/>
</dbReference>
<feature type="domain" description="Acyl-CoA dehydrogenase/oxidase C-terminal" evidence="7">
    <location>
        <begin position="228"/>
        <end position="379"/>
    </location>
</feature>
<evidence type="ECO:0000256" key="6">
    <source>
        <dbReference type="RuleBase" id="RU362125"/>
    </source>
</evidence>